<dbReference type="Proteomes" id="UP000199677">
    <property type="component" value="Unassembled WGS sequence"/>
</dbReference>
<keyword evidence="1" id="KW-0680">Restriction system</keyword>
<dbReference type="Gene3D" id="3.90.220.20">
    <property type="entry name" value="DNA methylase specificity domains"/>
    <property type="match status" value="1"/>
</dbReference>
<evidence type="ECO:0000256" key="1">
    <source>
        <dbReference type="ARBA" id="ARBA00022747"/>
    </source>
</evidence>
<dbReference type="GO" id="GO:0009307">
    <property type="term" value="P:DNA restriction-modification system"/>
    <property type="evidence" value="ECO:0007669"/>
    <property type="project" value="UniProtKB-KW"/>
</dbReference>
<sequence length="70" mass="7900">MLKSAEYRKLELSTPTPLEEQTRIVQKVDELMAHCNQLKERLNQDRETHCQLAGAVVGQGLCEGDRDAGF</sequence>
<dbReference type="AlphaFoldDB" id="A0A1G9XKM3"/>
<gene>
    <name evidence="3" type="ORF">SAMN04487951_101320</name>
</gene>
<keyword evidence="4" id="KW-1185">Reference proteome</keyword>
<reference evidence="4" key="1">
    <citation type="submission" date="2016-10" db="EMBL/GenBank/DDBJ databases">
        <authorList>
            <person name="Varghese N."/>
            <person name="Submissions S."/>
        </authorList>
    </citation>
    <scope>NUCLEOTIDE SEQUENCE [LARGE SCALE GENOMIC DNA]</scope>
    <source>
        <strain evidence="4">CGMCC 1.6494</strain>
    </source>
</reference>
<dbReference type="EMBL" id="FNII01000001">
    <property type="protein sequence ID" value="SDM97317.1"/>
    <property type="molecule type" value="Genomic_DNA"/>
</dbReference>
<keyword evidence="2" id="KW-0238">DNA-binding</keyword>
<accession>A0A1G9XKM3</accession>
<dbReference type="InterPro" id="IPR044946">
    <property type="entry name" value="Restrct_endonuc_typeI_TRD_sf"/>
</dbReference>
<evidence type="ECO:0000313" key="3">
    <source>
        <dbReference type="EMBL" id="SDM97317.1"/>
    </source>
</evidence>
<evidence type="ECO:0000256" key="2">
    <source>
        <dbReference type="ARBA" id="ARBA00023125"/>
    </source>
</evidence>
<dbReference type="STRING" id="416873.SAMN04487951_101320"/>
<dbReference type="GO" id="GO:0003677">
    <property type="term" value="F:DNA binding"/>
    <property type="evidence" value="ECO:0007669"/>
    <property type="project" value="UniProtKB-KW"/>
</dbReference>
<name>A0A1G9XKM3_9GAMM</name>
<dbReference type="RefSeq" id="WP_089701807.1">
    <property type="nucleotide sequence ID" value="NZ_FNII01000001.1"/>
</dbReference>
<protein>
    <submittedName>
        <fullName evidence="3">Type I restriction enzyme, S subunit</fullName>
    </submittedName>
</protein>
<dbReference type="OrthoDB" id="398435at2"/>
<evidence type="ECO:0000313" key="4">
    <source>
        <dbReference type="Proteomes" id="UP000199677"/>
    </source>
</evidence>
<proteinExistence type="predicted"/>
<organism evidence="3 4">
    <name type="scientific">Vreelandella arcis</name>
    <dbReference type="NCBI Taxonomy" id="416873"/>
    <lineage>
        <taxon>Bacteria</taxon>
        <taxon>Pseudomonadati</taxon>
        <taxon>Pseudomonadota</taxon>
        <taxon>Gammaproteobacteria</taxon>
        <taxon>Oceanospirillales</taxon>
        <taxon>Halomonadaceae</taxon>
        <taxon>Vreelandella</taxon>
    </lineage>
</organism>
<dbReference type="SUPFAM" id="SSF116734">
    <property type="entry name" value="DNA methylase specificity domain"/>
    <property type="match status" value="1"/>
</dbReference>